<sequence>MKVAVFGGTFNPLHVGHAMLADTIVKELGYDKVLFVPTFVPPHKDASKIVDAKHRMAMISRFCESEGDGHFELESCEVDRGGISYTSDTLEFLTKKYEGKLSSKLAFVMGDEVAAEFHKWRNPQRISELADLLIVHRYPDVKAMETSLYDNKPTGDYKGDFSVKFDLKSFTYPCIYVENPMLPVSSTDIRRRISEGKSFRYLVPPAVFDYIIENRLYD</sequence>
<dbReference type="GO" id="GO:0005524">
    <property type="term" value="F:ATP binding"/>
    <property type="evidence" value="ECO:0007669"/>
    <property type="project" value="UniProtKB-KW"/>
</dbReference>
<evidence type="ECO:0000256" key="9">
    <source>
        <dbReference type="ARBA" id="ARBA00023027"/>
    </source>
</evidence>
<feature type="domain" description="Cytidyltransferase-like" evidence="12">
    <location>
        <begin position="5"/>
        <end position="192"/>
    </location>
</feature>
<keyword evidence="8 11" id="KW-0067">ATP-binding</keyword>
<evidence type="ECO:0000256" key="2">
    <source>
        <dbReference type="ARBA" id="ARBA00005019"/>
    </source>
</evidence>
<evidence type="ECO:0000313" key="14">
    <source>
        <dbReference type="Proteomes" id="UP000182360"/>
    </source>
</evidence>
<dbReference type="Proteomes" id="UP000182360">
    <property type="component" value="Unassembled WGS sequence"/>
</dbReference>
<accession>A0A1H9JHX9</accession>
<organism evidence="13 14">
    <name type="scientific">Treponema bryantii</name>
    <dbReference type="NCBI Taxonomy" id="163"/>
    <lineage>
        <taxon>Bacteria</taxon>
        <taxon>Pseudomonadati</taxon>
        <taxon>Spirochaetota</taxon>
        <taxon>Spirochaetia</taxon>
        <taxon>Spirochaetales</taxon>
        <taxon>Treponemataceae</taxon>
        <taxon>Treponema</taxon>
    </lineage>
</organism>
<reference evidence="13 14" key="1">
    <citation type="submission" date="2016-10" db="EMBL/GenBank/DDBJ databases">
        <authorList>
            <person name="de Groot N.N."/>
        </authorList>
    </citation>
    <scope>NUCLEOTIDE SEQUENCE [LARGE SCALE GENOMIC DNA]</scope>
    <source>
        <strain evidence="13 14">B25</strain>
    </source>
</reference>
<dbReference type="NCBIfam" id="TIGR00125">
    <property type="entry name" value="cyt_tran_rel"/>
    <property type="match status" value="1"/>
</dbReference>
<dbReference type="InterPro" id="IPR014729">
    <property type="entry name" value="Rossmann-like_a/b/a_fold"/>
</dbReference>
<dbReference type="PANTHER" id="PTHR39321">
    <property type="entry name" value="NICOTINATE-NUCLEOTIDE ADENYLYLTRANSFERASE-RELATED"/>
    <property type="match status" value="1"/>
</dbReference>
<evidence type="ECO:0000256" key="6">
    <source>
        <dbReference type="ARBA" id="ARBA00022695"/>
    </source>
</evidence>
<evidence type="ECO:0000256" key="11">
    <source>
        <dbReference type="HAMAP-Rule" id="MF_00244"/>
    </source>
</evidence>
<evidence type="ECO:0000256" key="7">
    <source>
        <dbReference type="ARBA" id="ARBA00022741"/>
    </source>
</evidence>
<evidence type="ECO:0000259" key="12">
    <source>
        <dbReference type="Pfam" id="PF01467"/>
    </source>
</evidence>
<dbReference type="InterPro" id="IPR005248">
    <property type="entry name" value="NadD/NMNAT"/>
</dbReference>
<evidence type="ECO:0000256" key="4">
    <source>
        <dbReference type="ARBA" id="ARBA00022642"/>
    </source>
</evidence>
<comment type="pathway">
    <text evidence="2 11">Cofactor biosynthesis; NAD(+) biosynthesis; deamido-NAD(+) from nicotinate D-ribonucleotide: step 1/1.</text>
</comment>
<evidence type="ECO:0000256" key="1">
    <source>
        <dbReference type="ARBA" id="ARBA00002324"/>
    </source>
</evidence>
<dbReference type="UniPathway" id="UPA00253">
    <property type="reaction ID" value="UER00332"/>
</dbReference>
<keyword evidence="7 11" id="KW-0547">Nucleotide-binding</keyword>
<evidence type="ECO:0000256" key="5">
    <source>
        <dbReference type="ARBA" id="ARBA00022679"/>
    </source>
</evidence>
<dbReference type="GO" id="GO:0009435">
    <property type="term" value="P:NAD+ biosynthetic process"/>
    <property type="evidence" value="ECO:0007669"/>
    <property type="project" value="UniProtKB-UniRule"/>
</dbReference>
<gene>
    <name evidence="11" type="primary">nadD</name>
    <name evidence="13" type="ORF">SAMN04487977_11319</name>
</gene>
<comment type="catalytic activity">
    <reaction evidence="10 11">
        <text>nicotinate beta-D-ribonucleotide + ATP + H(+) = deamido-NAD(+) + diphosphate</text>
        <dbReference type="Rhea" id="RHEA:22860"/>
        <dbReference type="ChEBI" id="CHEBI:15378"/>
        <dbReference type="ChEBI" id="CHEBI:30616"/>
        <dbReference type="ChEBI" id="CHEBI:33019"/>
        <dbReference type="ChEBI" id="CHEBI:57502"/>
        <dbReference type="ChEBI" id="CHEBI:58437"/>
        <dbReference type="EC" id="2.7.7.18"/>
    </reaction>
</comment>
<keyword evidence="6 11" id="KW-0548">Nucleotidyltransferase</keyword>
<dbReference type="RefSeq" id="WP_074645484.1">
    <property type="nucleotide sequence ID" value="NZ_FOFU01000013.1"/>
</dbReference>
<evidence type="ECO:0000256" key="3">
    <source>
        <dbReference type="ARBA" id="ARBA00009014"/>
    </source>
</evidence>
<dbReference type="NCBIfam" id="TIGR00482">
    <property type="entry name" value="nicotinate (nicotinamide) nucleotide adenylyltransferase"/>
    <property type="match status" value="1"/>
</dbReference>
<dbReference type="PANTHER" id="PTHR39321:SF3">
    <property type="entry name" value="PHOSPHOPANTETHEINE ADENYLYLTRANSFERASE"/>
    <property type="match status" value="1"/>
</dbReference>
<name>A0A1H9JHX9_9SPIR</name>
<dbReference type="HAMAP" id="MF_00244">
    <property type="entry name" value="NaMN_adenylyltr"/>
    <property type="match status" value="1"/>
</dbReference>
<evidence type="ECO:0000256" key="10">
    <source>
        <dbReference type="ARBA" id="ARBA00048721"/>
    </source>
</evidence>
<dbReference type="EMBL" id="FOFU01000013">
    <property type="protein sequence ID" value="SEQ86358.1"/>
    <property type="molecule type" value="Genomic_DNA"/>
</dbReference>
<dbReference type="InterPro" id="IPR004821">
    <property type="entry name" value="Cyt_trans-like"/>
</dbReference>
<dbReference type="AlphaFoldDB" id="A0A1H9JHX9"/>
<dbReference type="CDD" id="cd02165">
    <property type="entry name" value="NMNAT"/>
    <property type="match status" value="1"/>
</dbReference>
<dbReference type="EC" id="2.7.7.18" evidence="11"/>
<keyword evidence="4 11" id="KW-0662">Pyridine nucleotide biosynthesis</keyword>
<comment type="function">
    <text evidence="1 11">Catalyzes the reversible adenylation of nicotinate mononucleotide (NaMN) to nicotinic acid adenine dinucleotide (NaAD).</text>
</comment>
<dbReference type="Pfam" id="PF01467">
    <property type="entry name" value="CTP_transf_like"/>
    <property type="match status" value="1"/>
</dbReference>
<keyword evidence="14" id="KW-1185">Reference proteome</keyword>
<protein>
    <recommendedName>
        <fullName evidence="11">Probable nicotinate-nucleotide adenylyltransferase</fullName>
        <ecNumber evidence="11">2.7.7.18</ecNumber>
    </recommendedName>
    <alternativeName>
        <fullName evidence="11">Deamido-NAD(+) diphosphorylase</fullName>
    </alternativeName>
    <alternativeName>
        <fullName evidence="11">Deamido-NAD(+) pyrophosphorylase</fullName>
    </alternativeName>
    <alternativeName>
        <fullName evidence="11">Nicotinate mononucleotide adenylyltransferase</fullName>
        <shortName evidence="11">NaMN adenylyltransferase</shortName>
    </alternativeName>
</protein>
<proteinExistence type="inferred from homology"/>
<dbReference type="STRING" id="163.SAMN04487775_103122"/>
<evidence type="ECO:0000256" key="8">
    <source>
        <dbReference type="ARBA" id="ARBA00022840"/>
    </source>
</evidence>
<dbReference type="Gene3D" id="3.40.50.620">
    <property type="entry name" value="HUPs"/>
    <property type="match status" value="1"/>
</dbReference>
<comment type="similarity">
    <text evidence="3 11">Belongs to the NadD family.</text>
</comment>
<keyword evidence="5 11" id="KW-0808">Transferase</keyword>
<dbReference type="SUPFAM" id="SSF52374">
    <property type="entry name" value="Nucleotidylyl transferase"/>
    <property type="match status" value="1"/>
</dbReference>
<dbReference type="OrthoDB" id="5295945at2"/>
<evidence type="ECO:0000313" key="13">
    <source>
        <dbReference type="EMBL" id="SEQ86358.1"/>
    </source>
</evidence>
<dbReference type="GO" id="GO:0004515">
    <property type="term" value="F:nicotinate-nucleotide adenylyltransferase activity"/>
    <property type="evidence" value="ECO:0007669"/>
    <property type="project" value="UniProtKB-UniRule"/>
</dbReference>
<keyword evidence="9 11" id="KW-0520">NAD</keyword>